<dbReference type="PROSITE" id="PS51186">
    <property type="entry name" value="GNAT"/>
    <property type="match status" value="1"/>
</dbReference>
<evidence type="ECO:0000313" key="5">
    <source>
        <dbReference type="Proteomes" id="UP000642125"/>
    </source>
</evidence>
<feature type="domain" description="N-acetyltransferase" evidence="3">
    <location>
        <begin position="37"/>
        <end position="202"/>
    </location>
</feature>
<name>A0A919PFV5_9CELL</name>
<evidence type="ECO:0000313" key="4">
    <source>
        <dbReference type="EMBL" id="GIG37412.1"/>
    </source>
</evidence>
<dbReference type="GO" id="GO:0016747">
    <property type="term" value="F:acyltransferase activity, transferring groups other than amino-acyl groups"/>
    <property type="evidence" value="ECO:0007669"/>
    <property type="project" value="InterPro"/>
</dbReference>
<dbReference type="InterPro" id="IPR050832">
    <property type="entry name" value="Bact_Acetyltransf"/>
</dbReference>
<dbReference type="SUPFAM" id="SSF55729">
    <property type="entry name" value="Acyl-CoA N-acyltransferases (Nat)"/>
    <property type="match status" value="1"/>
</dbReference>
<evidence type="ECO:0000256" key="1">
    <source>
        <dbReference type="ARBA" id="ARBA00022679"/>
    </source>
</evidence>
<proteinExistence type="predicted"/>
<dbReference type="AlphaFoldDB" id="A0A919PFV5"/>
<accession>A0A919PFV5</accession>
<dbReference type="PANTHER" id="PTHR43877">
    <property type="entry name" value="AMINOALKYLPHOSPHONATE N-ACETYLTRANSFERASE-RELATED-RELATED"/>
    <property type="match status" value="1"/>
</dbReference>
<sequence>MLSGGLPRSLAAGDRNGLWRRRAVWHPGPMSEQRREHTVRPAEPRDAAGIARVHVRTWQQAYAGLVPDSYLSSLDVEKRTEVWRRDLSSGSRIRAWVAVLETDEVVGFISLGPSLDEDAERSALQVYAIYLDHGMWGSGAARELLRTAMQDVPPRVPVTLWVFADNERARHFYRRHGFQPDGTERTEDVGGAELLEVRYRRR</sequence>
<dbReference type="InterPro" id="IPR016181">
    <property type="entry name" value="Acyl_CoA_acyltransferase"/>
</dbReference>
<evidence type="ECO:0000259" key="3">
    <source>
        <dbReference type="PROSITE" id="PS51186"/>
    </source>
</evidence>
<dbReference type="Proteomes" id="UP000642125">
    <property type="component" value="Unassembled WGS sequence"/>
</dbReference>
<gene>
    <name evidence="4" type="ORF">Cpa01nite_27930</name>
</gene>
<keyword evidence="2" id="KW-0012">Acyltransferase</keyword>
<evidence type="ECO:0000256" key="2">
    <source>
        <dbReference type="ARBA" id="ARBA00023315"/>
    </source>
</evidence>
<dbReference type="InterPro" id="IPR000182">
    <property type="entry name" value="GNAT_dom"/>
</dbReference>
<dbReference type="EMBL" id="BONO01000022">
    <property type="protein sequence ID" value="GIG37412.1"/>
    <property type="molecule type" value="Genomic_DNA"/>
</dbReference>
<reference evidence="4" key="1">
    <citation type="submission" date="2021-01" db="EMBL/GenBank/DDBJ databases">
        <title>Whole genome shotgun sequence of Cellulomonas pakistanensis NBRC 110800.</title>
        <authorList>
            <person name="Komaki H."/>
            <person name="Tamura T."/>
        </authorList>
    </citation>
    <scope>NUCLEOTIDE SEQUENCE</scope>
    <source>
        <strain evidence="4">NBRC 110800</strain>
    </source>
</reference>
<keyword evidence="1" id="KW-0808">Transferase</keyword>
<dbReference type="Pfam" id="PF00583">
    <property type="entry name" value="Acetyltransf_1"/>
    <property type="match status" value="1"/>
</dbReference>
<protein>
    <submittedName>
        <fullName evidence="4">N-acetyltransferase</fullName>
    </submittedName>
</protein>
<keyword evidence="5" id="KW-1185">Reference proteome</keyword>
<dbReference type="Gene3D" id="3.40.630.30">
    <property type="match status" value="1"/>
</dbReference>
<organism evidence="4 5">
    <name type="scientific">Cellulomonas pakistanensis</name>
    <dbReference type="NCBI Taxonomy" id="992287"/>
    <lineage>
        <taxon>Bacteria</taxon>
        <taxon>Bacillati</taxon>
        <taxon>Actinomycetota</taxon>
        <taxon>Actinomycetes</taxon>
        <taxon>Micrococcales</taxon>
        <taxon>Cellulomonadaceae</taxon>
        <taxon>Cellulomonas</taxon>
    </lineage>
</organism>
<comment type="caution">
    <text evidence="4">The sequence shown here is derived from an EMBL/GenBank/DDBJ whole genome shotgun (WGS) entry which is preliminary data.</text>
</comment>